<dbReference type="Proteomes" id="UP001152872">
    <property type="component" value="Unassembled WGS sequence"/>
</dbReference>
<comment type="caution">
    <text evidence="1">The sequence shown here is derived from an EMBL/GenBank/DDBJ whole genome shotgun (WGS) entry which is preliminary data.</text>
</comment>
<keyword evidence="2" id="KW-1185">Reference proteome</keyword>
<reference evidence="1" key="1">
    <citation type="submission" date="2019-05" db="EMBL/GenBank/DDBJ databases">
        <title>Whole genome sequencing of Pseudanabaena catenata USMAC16.</title>
        <authorList>
            <person name="Khan Z."/>
            <person name="Omar W.M."/>
            <person name="Convey P."/>
            <person name="Merican F."/>
            <person name="Najimudin N."/>
        </authorList>
    </citation>
    <scope>NUCLEOTIDE SEQUENCE</scope>
    <source>
        <strain evidence="1">USMAC16</strain>
    </source>
</reference>
<protein>
    <submittedName>
        <fullName evidence="1">DUF2808 domain-containing protein</fullName>
    </submittedName>
</protein>
<dbReference type="RefSeq" id="WP_009625922.1">
    <property type="nucleotide sequence ID" value="NZ_VBTY01000025.1"/>
</dbReference>
<dbReference type="InterPro" id="IPR021256">
    <property type="entry name" value="DUF2808"/>
</dbReference>
<dbReference type="AlphaFoldDB" id="A0A9X4M524"/>
<evidence type="ECO:0000313" key="1">
    <source>
        <dbReference type="EMBL" id="MDG3493868.1"/>
    </source>
</evidence>
<dbReference type="Pfam" id="PF10989">
    <property type="entry name" value="DUF2808"/>
    <property type="match status" value="1"/>
</dbReference>
<dbReference type="EMBL" id="VBTY01000025">
    <property type="protein sequence ID" value="MDG3493868.1"/>
    <property type="molecule type" value="Genomic_DNA"/>
</dbReference>
<dbReference type="PROSITE" id="PS51257">
    <property type="entry name" value="PROKAR_LIPOPROTEIN"/>
    <property type="match status" value="1"/>
</dbReference>
<accession>A0A9X4M524</accession>
<name>A0A9X4M524_9CYAN</name>
<gene>
    <name evidence="1" type="ORF">FEV09_04795</name>
</gene>
<evidence type="ECO:0000313" key="2">
    <source>
        <dbReference type="Proteomes" id="UP001152872"/>
    </source>
</evidence>
<organism evidence="1 2">
    <name type="scientific">Pseudanabaena catenata USMAC16</name>
    <dbReference type="NCBI Taxonomy" id="1855837"/>
    <lineage>
        <taxon>Bacteria</taxon>
        <taxon>Bacillati</taxon>
        <taxon>Cyanobacteriota</taxon>
        <taxon>Cyanophyceae</taxon>
        <taxon>Pseudanabaenales</taxon>
        <taxon>Pseudanabaenaceae</taxon>
        <taxon>Pseudanabaena</taxon>
    </lineage>
</organism>
<sequence length="211" mass="23333">MKKKIHKKATNAIALGLFSSILALLACGSKDWGFNFGNVTTSAAEAVQLRDGKTYFINLPILIEAETTVNRIYARNATYYFAIALPQNMGEPLQKLEIAQKEGFDSIDFFEDDTFAYVQSPSGERVAIASKTEIVPSGDRSEDRSKITITFNPPIPASGDLNRKLIVGLRPISNPRTDGTYLFGVTAFPQGDRPNSQFLGYGRLSFYSLRF</sequence>
<proteinExistence type="predicted"/>